<feature type="transmembrane region" description="Helical" evidence="1">
    <location>
        <begin position="26"/>
        <end position="47"/>
    </location>
</feature>
<proteinExistence type="predicted"/>
<keyword evidence="1" id="KW-0472">Membrane</keyword>
<evidence type="ECO:0000313" key="2">
    <source>
        <dbReference type="EMBL" id="GGP05071.1"/>
    </source>
</evidence>
<keyword evidence="3" id="KW-1185">Reference proteome</keyword>
<sequence length="50" mass="5975">MFDFIDMLLNLFNILPSKDDSKFMQIFKISLILILIIFISLLIFYLFKGK</sequence>
<dbReference type="EMBL" id="BMLV01000004">
    <property type="protein sequence ID" value="GGP05071.1"/>
    <property type="molecule type" value="Genomic_DNA"/>
</dbReference>
<dbReference type="Proteomes" id="UP000620064">
    <property type="component" value="Unassembled WGS sequence"/>
</dbReference>
<comment type="caution">
    <text evidence="2">The sequence shown here is derived from an EMBL/GenBank/DDBJ whole genome shotgun (WGS) entry which is preliminary data.</text>
</comment>
<keyword evidence="1" id="KW-0812">Transmembrane</keyword>
<organism evidence="2 3">
    <name type="scientific">Cloacibacterium rupense</name>
    <dbReference type="NCBI Taxonomy" id="517423"/>
    <lineage>
        <taxon>Bacteria</taxon>
        <taxon>Pseudomonadati</taxon>
        <taxon>Bacteroidota</taxon>
        <taxon>Flavobacteriia</taxon>
        <taxon>Flavobacteriales</taxon>
        <taxon>Weeksellaceae</taxon>
    </lineage>
</organism>
<keyword evidence="1" id="KW-1133">Transmembrane helix</keyword>
<accession>A0ABQ2NM48</accession>
<evidence type="ECO:0000256" key="1">
    <source>
        <dbReference type="SAM" id="Phobius"/>
    </source>
</evidence>
<reference evidence="3" key="1">
    <citation type="journal article" date="2019" name="Int. J. Syst. Evol. Microbiol.">
        <title>The Global Catalogue of Microorganisms (GCM) 10K type strain sequencing project: providing services to taxonomists for standard genome sequencing and annotation.</title>
        <authorList>
            <consortium name="The Broad Institute Genomics Platform"/>
            <consortium name="The Broad Institute Genome Sequencing Center for Infectious Disease"/>
            <person name="Wu L."/>
            <person name="Ma J."/>
        </authorList>
    </citation>
    <scope>NUCLEOTIDE SEQUENCE [LARGE SCALE GENOMIC DNA]</scope>
    <source>
        <strain evidence="3">CGMCC 1.7656</strain>
    </source>
</reference>
<evidence type="ECO:0000313" key="3">
    <source>
        <dbReference type="Proteomes" id="UP000620064"/>
    </source>
</evidence>
<protein>
    <submittedName>
        <fullName evidence="2">Uncharacterized protein</fullName>
    </submittedName>
</protein>
<gene>
    <name evidence="2" type="ORF">GCM10010992_19810</name>
</gene>
<name>A0ABQ2NM48_9FLAO</name>